<evidence type="ECO:0000313" key="3">
    <source>
        <dbReference type="WormBase" id="T27F6.5d"/>
    </source>
</evidence>
<evidence type="ECO:0000313" key="1">
    <source>
        <dbReference type="EMBL" id="CAN86903.1"/>
    </source>
</evidence>
<accession>A5JYY0</accession>
<reference evidence="1 2" key="1">
    <citation type="journal article" date="1998" name="Science">
        <title>Genome sequence of the nematode C. elegans: a platform for investigating biology.</title>
        <authorList>
            <consortium name="The C. elegans sequencing consortium"/>
            <person name="Sulson J.E."/>
            <person name="Waterston R."/>
        </authorList>
    </citation>
    <scope>NUCLEOTIDE SEQUENCE [LARGE SCALE GENOMIC DNA]</scope>
    <source>
        <strain evidence="1 2">Bristol N2</strain>
    </source>
</reference>
<proteinExistence type="evidence at protein level"/>
<dbReference type="Bgee" id="WBGene00004190">
    <property type="expression patterns" value="Expressed in germ line (C elegans) and 4 other cell types or tissues"/>
</dbReference>
<dbReference type="PeptideAtlas" id="A5JYY0"/>
<dbReference type="PANTHER" id="PTHR42753:SF2">
    <property type="entry name" value="PROLINE--TRNA LIGASE"/>
    <property type="match status" value="1"/>
</dbReference>
<dbReference type="GeneID" id="173117"/>
<dbReference type="AlphaFoldDB" id="A5JYY0"/>
<dbReference type="SUPFAM" id="SSF55681">
    <property type="entry name" value="Class II aaRS and biotin synthetases"/>
    <property type="match status" value="1"/>
</dbReference>
<gene>
    <name evidence="1 3" type="primary">pars-2</name>
    <name evidence="1" type="ORF">CELE_T27F6.5</name>
    <name evidence="3" type="ORF">T27F6.5</name>
</gene>
<keyword evidence="4" id="KW-1267">Proteomics identification</keyword>
<dbReference type="Proteomes" id="UP000001940">
    <property type="component" value="Chromosome I"/>
</dbReference>
<dbReference type="GO" id="GO:0016874">
    <property type="term" value="F:ligase activity"/>
    <property type="evidence" value="ECO:0007669"/>
    <property type="project" value="UniProtKB-KW"/>
</dbReference>
<keyword evidence="2" id="KW-1185">Reference proteome</keyword>
<dbReference type="PANTHER" id="PTHR42753">
    <property type="entry name" value="MITOCHONDRIAL RIBOSOME PROTEIN L39/PROLYL-TRNA LIGASE FAMILY MEMBER"/>
    <property type="match status" value="1"/>
</dbReference>
<dbReference type="UCSC" id="T27F6.5a.1">
    <property type="organism name" value="c. elegans"/>
</dbReference>
<dbReference type="OrthoDB" id="10267474at2759"/>
<evidence type="ECO:0007829" key="4">
    <source>
        <dbReference type="PeptideAtlas" id="A5JYY0"/>
    </source>
</evidence>
<evidence type="ECO:0000313" key="2">
    <source>
        <dbReference type="Proteomes" id="UP000001940"/>
    </source>
</evidence>
<dbReference type="WormBase" id="T27F6.5d">
    <property type="protein sequence ID" value="CE41029"/>
    <property type="gene ID" value="WBGene00004190"/>
    <property type="gene designation" value="pars-2"/>
</dbReference>
<dbReference type="ExpressionAtlas" id="A5JYY0">
    <property type="expression patterns" value="baseline and differential"/>
</dbReference>
<dbReference type="RefSeq" id="NP_001122525.1">
    <property type="nucleotide sequence ID" value="NM_001129053.4"/>
</dbReference>
<dbReference type="HOGENOM" id="CLU_1857061_0_0_1"/>
<dbReference type="CTD" id="173117"/>
<organism evidence="1 2">
    <name type="scientific">Caenorhabditis elegans</name>
    <dbReference type="NCBI Taxonomy" id="6239"/>
    <lineage>
        <taxon>Eukaryota</taxon>
        <taxon>Metazoa</taxon>
        <taxon>Ecdysozoa</taxon>
        <taxon>Nematoda</taxon>
        <taxon>Chromadorea</taxon>
        <taxon>Rhabditida</taxon>
        <taxon>Rhabditina</taxon>
        <taxon>Rhabditomorpha</taxon>
        <taxon>Rhabditoidea</taxon>
        <taxon>Rhabditidae</taxon>
        <taxon>Peloderinae</taxon>
        <taxon>Caenorhabditis</taxon>
    </lineage>
</organism>
<keyword evidence="1" id="KW-0436">Ligase</keyword>
<dbReference type="Gene3D" id="3.30.930.10">
    <property type="entry name" value="Bira Bifunctional Protein, Domain 2"/>
    <property type="match status" value="1"/>
</dbReference>
<dbReference type="InterPro" id="IPR050062">
    <property type="entry name" value="Pro-tRNA_synthetase"/>
</dbReference>
<protein>
    <submittedName>
        <fullName evidence="1">Proline--tRNA ligase</fullName>
    </submittedName>
</protein>
<dbReference type="EMBL" id="BX284601">
    <property type="protein sequence ID" value="CAN86903.1"/>
    <property type="molecule type" value="Genomic_DNA"/>
</dbReference>
<dbReference type="SMR" id="A5JYY0"/>
<name>A5JYY0_CAEEL</name>
<dbReference type="AGR" id="WB:WBGene00004190"/>
<sequence>MLFKARKWILSGASAQKSKSMAHTMLVENGFILPTAKGFYSLLPLGQRVIDKLCRILDVEFQNSGALKIAMPIVGTQQLWEKTGRWEAMGPEMIRFHDRQQNHMCLQVANRRGNVHRTDRNTITAQKITISPYCLSNR</sequence>
<dbReference type="InterPro" id="IPR045864">
    <property type="entry name" value="aa-tRNA-synth_II/BPL/LPL"/>
</dbReference>